<dbReference type="GO" id="GO:0003677">
    <property type="term" value="F:DNA binding"/>
    <property type="evidence" value="ECO:0007669"/>
    <property type="project" value="UniProtKB-KW"/>
</dbReference>
<dbReference type="PANTHER" id="PTHR43214:SF42">
    <property type="entry name" value="TRANSCRIPTIONAL REGULATORY PROTEIN DESR"/>
    <property type="match status" value="1"/>
</dbReference>
<evidence type="ECO:0000256" key="1">
    <source>
        <dbReference type="ARBA" id="ARBA00023125"/>
    </source>
</evidence>
<evidence type="ECO:0000313" key="4">
    <source>
        <dbReference type="Proteomes" id="UP001589718"/>
    </source>
</evidence>
<evidence type="ECO:0000259" key="2">
    <source>
        <dbReference type="PROSITE" id="PS50043"/>
    </source>
</evidence>
<dbReference type="PROSITE" id="PS50043">
    <property type="entry name" value="HTH_LUXR_2"/>
    <property type="match status" value="1"/>
</dbReference>
<accession>A0ABV5P624</accession>
<dbReference type="InterPro" id="IPR011006">
    <property type="entry name" value="CheY-like_superfamily"/>
</dbReference>
<dbReference type="InterPro" id="IPR000792">
    <property type="entry name" value="Tscrpt_reg_LuxR_C"/>
</dbReference>
<protein>
    <submittedName>
        <fullName evidence="3">DNA-binding response regulator</fullName>
    </submittedName>
</protein>
<dbReference type="SUPFAM" id="SSF46894">
    <property type="entry name" value="C-terminal effector domain of the bipartite response regulators"/>
    <property type="match status" value="1"/>
</dbReference>
<evidence type="ECO:0000313" key="3">
    <source>
        <dbReference type="EMBL" id="MFB9518640.1"/>
    </source>
</evidence>
<dbReference type="EMBL" id="JBHMCR010000001">
    <property type="protein sequence ID" value="MFB9518640.1"/>
    <property type="molecule type" value="Genomic_DNA"/>
</dbReference>
<name>A0ABV5P624_STRCM</name>
<dbReference type="PROSITE" id="PS00622">
    <property type="entry name" value="HTH_LUXR_1"/>
    <property type="match status" value="1"/>
</dbReference>
<feature type="domain" description="HTH luxR-type" evidence="2">
    <location>
        <begin position="120"/>
        <end position="185"/>
    </location>
</feature>
<dbReference type="Gene3D" id="3.40.50.2300">
    <property type="match status" value="1"/>
</dbReference>
<dbReference type="InterPro" id="IPR036388">
    <property type="entry name" value="WH-like_DNA-bd_sf"/>
</dbReference>
<dbReference type="RefSeq" id="WP_345219834.1">
    <property type="nucleotide sequence ID" value="NZ_BAAAXE010000002.1"/>
</dbReference>
<organism evidence="3 4">
    <name type="scientific">Streptomyces cremeus</name>
    <dbReference type="NCBI Taxonomy" id="66881"/>
    <lineage>
        <taxon>Bacteria</taxon>
        <taxon>Bacillati</taxon>
        <taxon>Actinomycetota</taxon>
        <taxon>Actinomycetes</taxon>
        <taxon>Kitasatosporales</taxon>
        <taxon>Streptomycetaceae</taxon>
        <taxon>Streptomyces</taxon>
    </lineage>
</organism>
<keyword evidence="4" id="KW-1185">Reference proteome</keyword>
<dbReference type="Gene3D" id="1.10.10.10">
    <property type="entry name" value="Winged helix-like DNA-binding domain superfamily/Winged helix DNA-binding domain"/>
    <property type="match status" value="1"/>
</dbReference>
<dbReference type="PRINTS" id="PR00038">
    <property type="entry name" value="HTHLUXR"/>
</dbReference>
<keyword evidence="1 3" id="KW-0238">DNA-binding</keyword>
<dbReference type="InterPro" id="IPR016032">
    <property type="entry name" value="Sig_transdc_resp-reg_C-effctor"/>
</dbReference>
<dbReference type="SUPFAM" id="SSF52172">
    <property type="entry name" value="CheY-like"/>
    <property type="match status" value="1"/>
</dbReference>
<dbReference type="Pfam" id="PF00196">
    <property type="entry name" value="GerE"/>
    <property type="match status" value="1"/>
</dbReference>
<dbReference type="Proteomes" id="UP001589718">
    <property type="component" value="Unassembled WGS sequence"/>
</dbReference>
<comment type="caution">
    <text evidence="3">The sequence shown here is derived from an EMBL/GenBank/DDBJ whole genome shotgun (WGS) entry which is preliminary data.</text>
</comment>
<dbReference type="PANTHER" id="PTHR43214">
    <property type="entry name" value="TWO-COMPONENT RESPONSE REGULATOR"/>
    <property type="match status" value="1"/>
</dbReference>
<reference evidence="3 4" key="1">
    <citation type="submission" date="2024-09" db="EMBL/GenBank/DDBJ databases">
        <authorList>
            <person name="Sun Q."/>
            <person name="Mori K."/>
        </authorList>
    </citation>
    <scope>NUCLEOTIDE SEQUENCE [LARGE SCALE GENOMIC DNA]</scope>
    <source>
        <strain evidence="3 4">JCM 4362</strain>
    </source>
</reference>
<dbReference type="SMART" id="SM00421">
    <property type="entry name" value="HTH_LUXR"/>
    <property type="match status" value="1"/>
</dbReference>
<dbReference type="CDD" id="cd06170">
    <property type="entry name" value="LuxR_C_like"/>
    <property type="match status" value="1"/>
</dbReference>
<gene>
    <name evidence="3" type="ORF">ACFFTU_01560</name>
</gene>
<proteinExistence type="predicted"/>
<dbReference type="InterPro" id="IPR039420">
    <property type="entry name" value="WalR-like"/>
</dbReference>
<sequence>MALLRAEEGFEVLDEDARLGPCAVGGPPADVWVADAEELPPRLRRAAGRASRTSRDVAPGGAGLLVLATADRPGVLRRAFDAGALGYVDKQLSPCRLVEGIRAVARGERYVDESLAFGLLRATEIPLTPRELGVLSLAAQGACVAEIALELHLSRGTVRNYLAAAIRKTGARNRVDAIRIAGSAGWM</sequence>